<evidence type="ECO:0000313" key="2">
    <source>
        <dbReference type="EMBL" id="KXG23762.1"/>
    </source>
</evidence>
<dbReference type="PANTHER" id="PTHR34998:SF7">
    <property type="entry name" value="EXPRESSED PROTEIN"/>
    <property type="match status" value="1"/>
</dbReference>
<evidence type="ECO:0000313" key="3">
    <source>
        <dbReference type="Proteomes" id="UP000000768"/>
    </source>
</evidence>
<proteinExistence type="predicted"/>
<protein>
    <submittedName>
        <fullName evidence="2">Uncharacterized protein</fullName>
    </submittedName>
</protein>
<dbReference type="Gramene" id="KXG23762">
    <property type="protein sequence ID" value="KXG23762"/>
    <property type="gene ID" value="SORBI_3008G137000"/>
</dbReference>
<dbReference type="InParanoid" id="A0A1B6PDJ6"/>
<accession>A0A1B6PDJ6</accession>
<keyword evidence="1" id="KW-0732">Signal</keyword>
<reference evidence="3" key="2">
    <citation type="journal article" date="2018" name="Plant J.">
        <title>The Sorghum bicolor reference genome: improved assembly, gene annotations, a transcriptome atlas, and signatures of genome organization.</title>
        <authorList>
            <person name="McCormick R.F."/>
            <person name="Truong S.K."/>
            <person name="Sreedasyam A."/>
            <person name="Jenkins J."/>
            <person name="Shu S."/>
            <person name="Sims D."/>
            <person name="Kennedy M."/>
            <person name="Amirebrahimi M."/>
            <person name="Weers B.D."/>
            <person name="McKinley B."/>
            <person name="Mattison A."/>
            <person name="Morishige D.T."/>
            <person name="Grimwood J."/>
            <person name="Schmutz J."/>
            <person name="Mullet J.E."/>
        </authorList>
    </citation>
    <scope>NUCLEOTIDE SEQUENCE [LARGE SCALE GENOMIC DNA]</scope>
    <source>
        <strain evidence="3">cv. BTx623</strain>
    </source>
</reference>
<dbReference type="EMBL" id="CM000767">
    <property type="protein sequence ID" value="KXG23762.1"/>
    <property type="molecule type" value="Genomic_DNA"/>
</dbReference>
<dbReference type="PANTHER" id="PTHR34998">
    <property type="entry name" value="OS04G0357400 PROTEIN-RELATED"/>
    <property type="match status" value="1"/>
</dbReference>
<dbReference type="AlphaFoldDB" id="A0A1B6PDJ6"/>
<dbReference type="Proteomes" id="UP000000768">
    <property type="component" value="Chromosome 8"/>
</dbReference>
<sequence>MSTNPPLAVVLLATAAMTLLLAATSSVSPAAAAATVGGGRMVFVHGTGTKVVAGARGTEWRRHYLAPRVEDEVAPEFGGILATTDSRGGGISAGVLNKNRLFCPSSSQCAAKGGGSYTRPCTYKNQCPH</sequence>
<dbReference type="OMA" id="TTTMQYG"/>
<name>A0A1B6PDJ6_SORBI</name>
<organism evidence="2 3">
    <name type="scientific">Sorghum bicolor</name>
    <name type="common">Sorghum</name>
    <name type="synonym">Sorghum vulgare</name>
    <dbReference type="NCBI Taxonomy" id="4558"/>
    <lineage>
        <taxon>Eukaryota</taxon>
        <taxon>Viridiplantae</taxon>
        <taxon>Streptophyta</taxon>
        <taxon>Embryophyta</taxon>
        <taxon>Tracheophyta</taxon>
        <taxon>Spermatophyta</taxon>
        <taxon>Magnoliopsida</taxon>
        <taxon>Liliopsida</taxon>
        <taxon>Poales</taxon>
        <taxon>Poaceae</taxon>
        <taxon>PACMAD clade</taxon>
        <taxon>Panicoideae</taxon>
        <taxon>Andropogonodae</taxon>
        <taxon>Andropogoneae</taxon>
        <taxon>Sorghinae</taxon>
        <taxon>Sorghum</taxon>
    </lineage>
</organism>
<gene>
    <name evidence="2" type="ORF">SORBI_3008G137000</name>
</gene>
<keyword evidence="3" id="KW-1185">Reference proteome</keyword>
<feature type="chain" id="PRO_5008588707" evidence="1">
    <location>
        <begin position="23"/>
        <end position="129"/>
    </location>
</feature>
<reference evidence="2 3" key="1">
    <citation type="journal article" date="2009" name="Nature">
        <title>The Sorghum bicolor genome and the diversification of grasses.</title>
        <authorList>
            <person name="Paterson A.H."/>
            <person name="Bowers J.E."/>
            <person name="Bruggmann R."/>
            <person name="Dubchak I."/>
            <person name="Grimwood J."/>
            <person name="Gundlach H."/>
            <person name="Haberer G."/>
            <person name="Hellsten U."/>
            <person name="Mitros T."/>
            <person name="Poliakov A."/>
            <person name="Schmutz J."/>
            <person name="Spannagl M."/>
            <person name="Tang H."/>
            <person name="Wang X."/>
            <person name="Wicker T."/>
            <person name="Bharti A.K."/>
            <person name="Chapman J."/>
            <person name="Feltus F.A."/>
            <person name="Gowik U."/>
            <person name="Grigoriev I.V."/>
            <person name="Lyons E."/>
            <person name="Maher C.A."/>
            <person name="Martis M."/>
            <person name="Narechania A."/>
            <person name="Otillar R.P."/>
            <person name="Penning B.W."/>
            <person name="Salamov A.A."/>
            <person name="Wang Y."/>
            <person name="Zhang L."/>
            <person name="Carpita N.C."/>
            <person name="Freeling M."/>
            <person name="Gingle A.R."/>
            <person name="Hash C.T."/>
            <person name="Keller B."/>
            <person name="Klein P."/>
            <person name="Kresovich S."/>
            <person name="McCann M.C."/>
            <person name="Ming R."/>
            <person name="Peterson D.G."/>
            <person name="Mehboob-ur-Rahman"/>
            <person name="Ware D."/>
            <person name="Westhoff P."/>
            <person name="Mayer K.F."/>
            <person name="Messing J."/>
            <person name="Rokhsar D.S."/>
        </authorList>
    </citation>
    <scope>NUCLEOTIDE SEQUENCE [LARGE SCALE GENOMIC DNA]</scope>
    <source>
        <strain evidence="3">cv. BTx623</strain>
    </source>
</reference>
<feature type="signal peptide" evidence="1">
    <location>
        <begin position="1"/>
        <end position="22"/>
    </location>
</feature>
<evidence type="ECO:0000256" key="1">
    <source>
        <dbReference type="SAM" id="SignalP"/>
    </source>
</evidence>